<name>A0A133VCZ5_9EURY</name>
<feature type="transmembrane region" description="Helical" evidence="1">
    <location>
        <begin position="6"/>
        <end position="25"/>
    </location>
</feature>
<accession>A0A133VCZ5</accession>
<dbReference type="InterPro" id="IPR000620">
    <property type="entry name" value="EamA_dom"/>
</dbReference>
<dbReference type="Proteomes" id="UP000070549">
    <property type="component" value="Unassembled WGS sequence"/>
</dbReference>
<feature type="transmembrane region" description="Helical" evidence="1">
    <location>
        <begin position="64"/>
        <end position="87"/>
    </location>
</feature>
<keyword evidence="1" id="KW-1133">Transmembrane helix</keyword>
<dbReference type="AlphaFoldDB" id="A0A133VCZ5"/>
<dbReference type="Pfam" id="PF00892">
    <property type="entry name" value="EamA"/>
    <property type="match status" value="1"/>
</dbReference>
<keyword evidence="1" id="KW-0472">Membrane</keyword>
<proteinExistence type="predicted"/>
<dbReference type="InterPro" id="IPR037185">
    <property type="entry name" value="EmrE-like"/>
</dbReference>
<comment type="caution">
    <text evidence="3">The sequence shown here is derived from an EMBL/GenBank/DDBJ whole genome shotgun (WGS) entry which is preliminary data.</text>
</comment>
<dbReference type="Gene3D" id="1.10.3730.20">
    <property type="match status" value="1"/>
</dbReference>
<evidence type="ECO:0000313" key="3">
    <source>
        <dbReference type="EMBL" id="KXB04274.1"/>
    </source>
</evidence>
<evidence type="ECO:0000256" key="1">
    <source>
        <dbReference type="SAM" id="Phobius"/>
    </source>
</evidence>
<dbReference type="GO" id="GO:0016020">
    <property type="term" value="C:membrane"/>
    <property type="evidence" value="ECO:0007669"/>
    <property type="project" value="InterPro"/>
</dbReference>
<gene>
    <name evidence="3" type="ORF">AKJ49_02290</name>
</gene>
<feature type="transmembrane region" description="Helical" evidence="1">
    <location>
        <begin position="123"/>
        <end position="141"/>
    </location>
</feature>
<evidence type="ECO:0000313" key="4">
    <source>
        <dbReference type="Proteomes" id="UP000070549"/>
    </source>
</evidence>
<keyword evidence="1" id="KW-0812">Transmembrane</keyword>
<feature type="transmembrane region" description="Helical" evidence="1">
    <location>
        <begin position="183"/>
        <end position="201"/>
    </location>
</feature>
<dbReference type="EMBL" id="LHYC01000079">
    <property type="protein sequence ID" value="KXB04274.1"/>
    <property type="molecule type" value="Genomic_DNA"/>
</dbReference>
<feature type="transmembrane region" description="Helical" evidence="1">
    <location>
        <begin position="153"/>
        <end position="177"/>
    </location>
</feature>
<organism evidence="3 4">
    <name type="scientific">candidate division MSBL1 archaeon SCGC-AAA382A03</name>
    <dbReference type="NCBI Taxonomy" id="1698278"/>
    <lineage>
        <taxon>Archaea</taxon>
        <taxon>Methanobacteriati</taxon>
        <taxon>Methanobacteriota</taxon>
        <taxon>candidate division MSBL1</taxon>
    </lineage>
</organism>
<feature type="transmembrane region" description="Helical" evidence="1">
    <location>
        <begin position="37"/>
        <end position="58"/>
    </location>
</feature>
<keyword evidence="4" id="KW-1185">Reference proteome</keyword>
<protein>
    <recommendedName>
        <fullName evidence="2">EamA domain-containing protein</fullName>
    </recommendedName>
</protein>
<reference evidence="3 4" key="1">
    <citation type="journal article" date="2016" name="Sci. Rep.">
        <title>Metabolic traits of an uncultured archaeal lineage -MSBL1- from brine pools of the Red Sea.</title>
        <authorList>
            <person name="Mwirichia R."/>
            <person name="Alam I."/>
            <person name="Rashid M."/>
            <person name="Vinu M."/>
            <person name="Ba-Alawi W."/>
            <person name="Anthony Kamau A."/>
            <person name="Kamanda Ngugi D."/>
            <person name="Goker M."/>
            <person name="Klenk H.P."/>
            <person name="Bajic V."/>
            <person name="Stingl U."/>
        </authorList>
    </citation>
    <scope>NUCLEOTIDE SEQUENCE [LARGE SCALE GENOMIC DNA]</scope>
    <source>
        <strain evidence="3">SCGC-AAA382A03</strain>
    </source>
</reference>
<feature type="domain" description="EamA" evidence="2">
    <location>
        <begin position="6"/>
        <end position="140"/>
    </location>
</feature>
<dbReference type="SUPFAM" id="SSF103481">
    <property type="entry name" value="Multidrug resistance efflux transporter EmrE"/>
    <property type="match status" value="1"/>
</dbReference>
<sequence length="216" mass="23486">MDFELIGGFVAILAAVFSAVRFYFVRKTVSPRGPFRIVLVSSLVGLLFFGPVSLILNYPNFNGLSWVSFSIFFVVGLLLALWLNLTYESVRRVGASRTSPITRGNMVIASLIAILFLGETVETLHLVGIFILFSGVALVSYETGETRLNSESLISLDLTIPLTAMIIGGIISIFVRIGYSNGVPVTVALAIQMLTIFGSVLKNVTYIKHGSNKNNT</sequence>
<evidence type="ECO:0000259" key="2">
    <source>
        <dbReference type="Pfam" id="PF00892"/>
    </source>
</evidence>